<name>A0A443ST07_9ACAR</name>
<dbReference type="CDD" id="cd09563">
    <property type="entry name" value="SAM_liprin-beta1_2_repeat1"/>
    <property type="match status" value="1"/>
</dbReference>
<dbReference type="InterPro" id="IPR013761">
    <property type="entry name" value="SAM/pointed_sf"/>
</dbReference>
<dbReference type="InterPro" id="IPR001660">
    <property type="entry name" value="SAM"/>
</dbReference>
<evidence type="ECO:0000256" key="1">
    <source>
        <dbReference type="ARBA" id="ARBA00007547"/>
    </source>
</evidence>
<dbReference type="OrthoDB" id="6516566at2759"/>
<dbReference type="SUPFAM" id="SSF47769">
    <property type="entry name" value="SAM/Pointed domain"/>
    <property type="match status" value="3"/>
</dbReference>
<proteinExistence type="inferred from homology"/>
<dbReference type="EMBL" id="NCKV01000433">
    <property type="protein sequence ID" value="RWS30641.1"/>
    <property type="molecule type" value="Genomic_DNA"/>
</dbReference>
<keyword evidence="3 4" id="KW-0175">Coiled coil</keyword>
<dbReference type="InterPro" id="IPR058914">
    <property type="entry name" value="LIPB1/2_CC"/>
</dbReference>
<feature type="coiled-coil region" evidence="4">
    <location>
        <begin position="18"/>
        <end position="62"/>
    </location>
</feature>
<comment type="similarity">
    <text evidence="1">Belongs to the liprin family. Liprin-beta subfamily.</text>
</comment>
<keyword evidence="2" id="KW-0677">Repeat</keyword>
<feature type="compositionally biased region" description="Basic and acidic residues" evidence="5">
    <location>
        <begin position="322"/>
        <end position="336"/>
    </location>
</feature>
<dbReference type="InterPro" id="IPR029515">
    <property type="entry name" value="Liprin"/>
</dbReference>
<dbReference type="InterPro" id="IPR037618">
    <property type="entry name" value="LIPB1/2_SAM_2nd"/>
</dbReference>
<dbReference type="PANTHER" id="PTHR12587">
    <property type="entry name" value="LAR INTERACTING PROTEIN LIP -RELATED PROTEIN"/>
    <property type="match status" value="1"/>
</dbReference>
<feature type="region of interest" description="Disordered" evidence="5">
    <location>
        <begin position="213"/>
        <end position="232"/>
    </location>
</feature>
<evidence type="ECO:0000259" key="6">
    <source>
        <dbReference type="PROSITE" id="PS50105"/>
    </source>
</evidence>
<keyword evidence="8" id="KW-1185">Reference proteome</keyword>
<dbReference type="STRING" id="299467.A0A443ST07"/>
<evidence type="ECO:0000313" key="7">
    <source>
        <dbReference type="EMBL" id="RWS30641.1"/>
    </source>
</evidence>
<evidence type="ECO:0000256" key="2">
    <source>
        <dbReference type="ARBA" id="ARBA00022737"/>
    </source>
</evidence>
<dbReference type="CDD" id="cd09566">
    <property type="entry name" value="SAM_liprin-beta1_2_repeat2"/>
    <property type="match status" value="1"/>
</dbReference>
<dbReference type="PANTHER" id="PTHR12587:SF14">
    <property type="entry name" value="AT31531P"/>
    <property type="match status" value="1"/>
</dbReference>
<comment type="caution">
    <text evidence="7">The sequence shown here is derived from an EMBL/GenBank/DDBJ whole genome shotgun (WGS) entry which is preliminary data.</text>
</comment>
<organism evidence="7 8">
    <name type="scientific">Leptotrombidium deliense</name>
    <dbReference type="NCBI Taxonomy" id="299467"/>
    <lineage>
        <taxon>Eukaryota</taxon>
        <taxon>Metazoa</taxon>
        <taxon>Ecdysozoa</taxon>
        <taxon>Arthropoda</taxon>
        <taxon>Chelicerata</taxon>
        <taxon>Arachnida</taxon>
        <taxon>Acari</taxon>
        <taxon>Acariformes</taxon>
        <taxon>Trombidiformes</taxon>
        <taxon>Prostigmata</taxon>
        <taxon>Anystina</taxon>
        <taxon>Parasitengona</taxon>
        <taxon>Trombiculoidea</taxon>
        <taxon>Trombiculidae</taxon>
        <taxon>Leptotrombidium</taxon>
    </lineage>
</organism>
<dbReference type="GO" id="GO:0007528">
    <property type="term" value="P:neuromuscular junction development"/>
    <property type="evidence" value="ECO:0007669"/>
    <property type="project" value="TreeGrafter"/>
</dbReference>
<gene>
    <name evidence="7" type="ORF">B4U80_01124</name>
</gene>
<evidence type="ECO:0000256" key="5">
    <source>
        <dbReference type="SAM" id="MobiDB-lite"/>
    </source>
</evidence>
<dbReference type="VEuPathDB" id="VectorBase:LDEU001400"/>
<evidence type="ECO:0000313" key="8">
    <source>
        <dbReference type="Proteomes" id="UP000288716"/>
    </source>
</evidence>
<dbReference type="GO" id="GO:0048786">
    <property type="term" value="C:presynaptic active zone"/>
    <property type="evidence" value="ECO:0007669"/>
    <property type="project" value="TreeGrafter"/>
</dbReference>
<feature type="domain" description="SAM" evidence="6">
    <location>
        <begin position="433"/>
        <end position="497"/>
    </location>
</feature>
<dbReference type="SMART" id="SM00454">
    <property type="entry name" value="SAM"/>
    <property type="match status" value="3"/>
</dbReference>
<evidence type="ECO:0000256" key="4">
    <source>
        <dbReference type="SAM" id="Coils"/>
    </source>
</evidence>
<dbReference type="Proteomes" id="UP000288716">
    <property type="component" value="Unassembled WGS sequence"/>
</dbReference>
<sequence>MMQRVPVVFSDHESQIYFKEFEEKIGILEYEKEQLVQQVSALEEQREKILQLESAVSDLKSQLNISERLLEDSLRSRSLLENQTLHLKNEISKLKHIVGIHTNEADKQTNNGSDAKVAFLKMTLLEKETEIGTLRLALAKLIQNTGYPLTSRDICLLRGKSQSSESLAKKGEDDKTVISEKPPFIPRQPRSFGVIVEPKRDIYNHKSSSVPQSPLIVRGRSSSPKWRSRSTNDDLTVTEEVHYNTLPRLHGAQISYNVYEENGEKQNISLLLPSKMSNDFCVPQPIPVSPCANGNNKLTVASIGKKFLKLKRGTRSSSVPVIDRRKVQGDSSDHPRFNQRSNPDLARISAVRAPSEQPVNKAKGLKKIFENYETQCLKLYGDLFVCRMKRSTSSTQGFDEFSRGGFRATTGSRSGYLTNHRRKLDVNRPFVYWEPDLVSDWFAVIGLGMYSHNCRKWIKNGDHLMRLTSSELEKGLNMKNPLHRKKLKLALSCFNNECDNVTKCANELDYLWIAKWLDDIGLSQYKEAFVESRVDGAVLHHLTIEELMHLKINTYLHYCSIRRGIEVLRKNFFNPHCLKKRIEPEEQNRTDWTTSEISLWTCVRVMEWLRSIDLPEYAPNLSGTGVTGALIVYEAAFNADLLATLINIPANKTLLRRHLTLQFEKLIGPEISAQKRDYESQPGHTPLLATTKFKAYRGNHFSIVRRKSKNCLNYDDFVCPILTADDISQEKDDISIRGSIESNCK</sequence>
<dbReference type="Pfam" id="PF00536">
    <property type="entry name" value="SAM_1"/>
    <property type="match status" value="2"/>
</dbReference>
<dbReference type="Gene3D" id="1.10.150.50">
    <property type="entry name" value="Transcription Factor, Ets-1"/>
    <property type="match status" value="3"/>
</dbReference>
<dbReference type="AlphaFoldDB" id="A0A443ST07"/>
<dbReference type="InterPro" id="IPR037617">
    <property type="entry name" value="LIPB1/2_SAM_1"/>
</dbReference>
<reference evidence="7 8" key="1">
    <citation type="journal article" date="2018" name="Gigascience">
        <title>Genomes of trombidid mites reveal novel predicted allergens and laterally-transferred genes associated with secondary metabolism.</title>
        <authorList>
            <person name="Dong X."/>
            <person name="Chaisiri K."/>
            <person name="Xia D."/>
            <person name="Armstrong S.D."/>
            <person name="Fang Y."/>
            <person name="Donnelly M.J."/>
            <person name="Kadowaki T."/>
            <person name="McGarry J.W."/>
            <person name="Darby A.C."/>
            <person name="Makepeace B.L."/>
        </authorList>
    </citation>
    <scope>NUCLEOTIDE SEQUENCE [LARGE SCALE GENOMIC DNA]</scope>
    <source>
        <strain evidence="7">UoL-UT</strain>
    </source>
</reference>
<evidence type="ECO:0000256" key="3">
    <source>
        <dbReference type="ARBA" id="ARBA00023054"/>
    </source>
</evidence>
<feature type="region of interest" description="Disordered" evidence="5">
    <location>
        <begin position="318"/>
        <end position="343"/>
    </location>
</feature>
<dbReference type="PROSITE" id="PS50105">
    <property type="entry name" value="SAM_DOMAIN"/>
    <property type="match status" value="2"/>
</dbReference>
<dbReference type="Pfam" id="PF26022">
    <property type="entry name" value="CC_Liprin_beta"/>
    <property type="match status" value="1"/>
</dbReference>
<feature type="domain" description="SAM" evidence="6">
    <location>
        <begin position="513"/>
        <end position="571"/>
    </location>
</feature>
<accession>A0A443ST07</accession>
<dbReference type="Pfam" id="PF07647">
    <property type="entry name" value="SAM_2"/>
    <property type="match status" value="1"/>
</dbReference>
<protein>
    <submittedName>
        <fullName evidence="7">Liprin-beta-1-like isoform X3</fullName>
    </submittedName>
</protein>